<name>A0A3E0WZC3_9GAMM</name>
<organism evidence="2 3">
    <name type="scientific">Alkalilimnicola ehrlichii</name>
    <dbReference type="NCBI Taxonomy" id="351052"/>
    <lineage>
        <taxon>Bacteria</taxon>
        <taxon>Pseudomonadati</taxon>
        <taxon>Pseudomonadota</taxon>
        <taxon>Gammaproteobacteria</taxon>
        <taxon>Chromatiales</taxon>
        <taxon>Ectothiorhodospiraceae</taxon>
        <taxon>Alkalilimnicola</taxon>
    </lineage>
</organism>
<protein>
    <recommendedName>
        <fullName evidence="4">Lipoprotein</fullName>
    </recommendedName>
</protein>
<gene>
    <name evidence="2" type="ORF">CAL65_06025</name>
</gene>
<dbReference type="PROSITE" id="PS51257">
    <property type="entry name" value="PROKAR_LIPOPROTEIN"/>
    <property type="match status" value="1"/>
</dbReference>
<evidence type="ECO:0008006" key="4">
    <source>
        <dbReference type="Google" id="ProtNLM"/>
    </source>
</evidence>
<dbReference type="EMBL" id="NFZW01000004">
    <property type="protein sequence ID" value="RFA38378.1"/>
    <property type="molecule type" value="Genomic_DNA"/>
</dbReference>
<keyword evidence="3" id="KW-1185">Reference proteome</keyword>
<accession>A0A3E0WZC3</accession>
<sequence length="159" mass="17880">MSLFGRTSQMQKVALFVFLSMFISSCATFSDAKIQSVQYFESLELAPPHTAISIYECYGGASLRELLLFKMPTYESAVRECKIEALRQGGDAIIYLYSMRAVDVPGEAIDVLGIFLEYGQMLSVESSNSHKAFEAAGKVEFSDDEEQLAWFFKIVRLEH</sequence>
<dbReference type="Proteomes" id="UP000256763">
    <property type="component" value="Unassembled WGS sequence"/>
</dbReference>
<keyword evidence="1" id="KW-0732">Signal</keyword>
<reference evidence="3" key="1">
    <citation type="submission" date="2017-05" db="EMBL/GenBank/DDBJ databases">
        <authorList>
            <person name="Sharma S."/>
            <person name="Sidhu C."/>
            <person name="Pinnaka A.K."/>
        </authorList>
    </citation>
    <scope>NUCLEOTIDE SEQUENCE [LARGE SCALE GENOMIC DNA]</scope>
    <source>
        <strain evidence="3">AK93</strain>
    </source>
</reference>
<evidence type="ECO:0000313" key="3">
    <source>
        <dbReference type="Proteomes" id="UP000256763"/>
    </source>
</evidence>
<evidence type="ECO:0000256" key="1">
    <source>
        <dbReference type="SAM" id="SignalP"/>
    </source>
</evidence>
<feature type="chain" id="PRO_5017572026" description="Lipoprotein" evidence="1">
    <location>
        <begin position="30"/>
        <end position="159"/>
    </location>
</feature>
<feature type="signal peptide" evidence="1">
    <location>
        <begin position="1"/>
        <end position="29"/>
    </location>
</feature>
<dbReference type="AlphaFoldDB" id="A0A3E0WZC3"/>
<proteinExistence type="predicted"/>
<comment type="caution">
    <text evidence="2">The sequence shown here is derived from an EMBL/GenBank/DDBJ whole genome shotgun (WGS) entry which is preliminary data.</text>
</comment>
<evidence type="ECO:0000313" key="2">
    <source>
        <dbReference type="EMBL" id="RFA38378.1"/>
    </source>
</evidence>